<keyword evidence="5" id="KW-0547">Nucleotide-binding</keyword>
<dbReference type="Pfam" id="PF00005">
    <property type="entry name" value="ABC_tran"/>
    <property type="match status" value="1"/>
</dbReference>
<keyword evidence="7 10" id="KW-1133">Transmembrane helix</keyword>
<evidence type="ECO:0000256" key="9">
    <source>
        <dbReference type="SAM" id="MobiDB-lite"/>
    </source>
</evidence>
<comment type="similarity">
    <text evidence="2">Belongs to the ABC transporter superfamily. ABCG family. Eye pigment precursor importer (TC 3.A.1.204) subfamily.</text>
</comment>
<evidence type="ECO:0000256" key="10">
    <source>
        <dbReference type="SAM" id="Phobius"/>
    </source>
</evidence>
<evidence type="ECO:0000259" key="11">
    <source>
        <dbReference type="PROSITE" id="PS50893"/>
    </source>
</evidence>
<dbReference type="FunFam" id="3.40.50.300:FF:000367">
    <property type="entry name" value="ABC transporter G family member 24"/>
    <property type="match status" value="1"/>
</dbReference>
<feature type="transmembrane region" description="Helical" evidence="10">
    <location>
        <begin position="1212"/>
        <end position="1232"/>
    </location>
</feature>
<feature type="compositionally biased region" description="Low complexity" evidence="9">
    <location>
        <begin position="623"/>
        <end position="633"/>
    </location>
</feature>
<keyword evidence="4 10" id="KW-0812">Transmembrane</keyword>
<dbReference type="Gene3D" id="3.40.50.300">
    <property type="entry name" value="P-loop containing nucleotide triphosphate hydrolases"/>
    <property type="match status" value="1"/>
</dbReference>
<feature type="transmembrane region" description="Helical" evidence="10">
    <location>
        <begin position="1107"/>
        <end position="1124"/>
    </location>
</feature>
<evidence type="ECO:0000256" key="1">
    <source>
        <dbReference type="ARBA" id="ARBA00004141"/>
    </source>
</evidence>
<dbReference type="PROSITE" id="PS50893">
    <property type="entry name" value="ABC_TRANSPORTER_2"/>
    <property type="match status" value="1"/>
</dbReference>
<feature type="compositionally biased region" description="Basic and acidic residues" evidence="9">
    <location>
        <begin position="552"/>
        <end position="578"/>
    </location>
</feature>
<dbReference type="GO" id="GO:0016887">
    <property type="term" value="F:ATP hydrolysis activity"/>
    <property type="evidence" value="ECO:0007669"/>
    <property type="project" value="InterPro"/>
</dbReference>
<dbReference type="PANTHER" id="PTHR48041">
    <property type="entry name" value="ABC TRANSPORTER G FAMILY MEMBER 28"/>
    <property type="match status" value="1"/>
</dbReference>
<reference evidence="12 13" key="1">
    <citation type="submission" date="2020-04" db="EMBL/GenBank/DDBJ databases">
        <title>Plant Genome Project.</title>
        <authorList>
            <person name="Zhang R.-G."/>
        </authorList>
    </citation>
    <scope>NUCLEOTIDE SEQUENCE [LARGE SCALE GENOMIC DNA]</scope>
    <source>
        <strain evidence="12">YNK0</strain>
        <tissue evidence="12">Leaf</tissue>
    </source>
</reference>
<keyword evidence="6" id="KW-0067">ATP-binding</keyword>
<keyword evidence="8 10" id="KW-0472">Membrane</keyword>
<dbReference type="OrthoDB" id="66620at2759"/>
<dbReference type="SMART" id="SM00382">
    <property type="entry name" value="AAA"/>
    <property type="match status" value="1"/>
</dbReference>
<evidence type="ECO:0000256" key="2">
    <source>
        <dbReference type="ARBA" id="ARBA00005814"/>
    </source>
</evidence>
<dbReference type="PANTHER" id="PTHR48041:SF91">
    <property type="entry name" value="ABC TRANSPORTER G FAMILY MEMBER 28"/>
    <property type="match status" value="1"/>
</dbReference>
<dbReference type="InterPro" id="IPR027417">
    <property type="entry name" value="P-loop_NTPase"/>
</dbReference>
<feature type="region of interest" description="Disordered" evidence="9">
    <location>
        <begin position="552"/>
        <end position="642"/>
    </location>
</feature>
<evidence type="ECO:0000256" key="3">
    <source>
        <dbReference type="ARBA" id="ARBA00022448"/>
    </source>
</evidence>
<keyword evidence="3" id="KW-0813">Transport</keyword>
<evidence type="ECO:0000256" key="8">
    <source>
        <dbReference type="ARBA" id="ARBA00023136"/>
    </source>
</evidence>
<dbReference type="Proteomes" id="UP000655225">
    <property type="component" value="Unassembled WGS sequence"/>
</dbReference>
<dbReference type="InterPro" id="IPR003439">
    <property type="entry name" value="ABC_transporter-like_ATP-bd"/>
</dbReference>
<dbReference type="GO" id="GO:0016020">
    <property type="term" value="C:membrane"/>
    <property type="evidence" value="ECO:0007669"/>
    <property type="project" value="UniProtKB-SubCell"/>
</dbReference>
<protein>
    <recommendedName>
        <fullName evidence="11">ABC transporter domain-containing protein</fullName>
    </recommendedName>
</protein>
<evidence type="ECO:0000256" key="7">
    <source>
        <dbReference type="ARBA" id="ARBA00022989"/>
    </source>
</evidence>
<evidence type="ECO:0000313" key="13">
    <source>
        <dbReference type="Proteomes" id="UP000655225"/>
    </source>
</evidence>
<dbReference type="InterPro" id="IPR043926">
    <property type="entry name" value="ABCG_dom"/>
</dbReference>
<name>A0A834YXM6_TETSI</name>
<evidence type="ECO:0000256" key="4">
    <source>
        <dbReference type="ARBA" id="ARBA00022692"/>
    </source>
</evidence>
<feature type="transmembrane region" description="Helical" evidence="10">
    <location>
        <begin position="162"/>
        <end position="180"/>
    </location>
</feature>
<feature type="transmembrane region" description="Helical" evidence="10">
    <location>
        <begin position="516"/>
        <end position="538"/>
    </location>
</feature>
<gene>
    <name evidence="12" type="ORF">HHK36_016641</name>
</gene>
<dbReference type="GO" id="GO:0005524">
    <property type="term" value="F:ATP binding"/>
    <property type="evidence" value="ECO:0007669"/>
    <property type="project" value="UniProtKB-KW"/>
</dbReference>
<feature type="transmembrane region" description="Helical" evidence="10">
    <location>
        <begin position="1308"/>
        <end position="1333"/>
    </location>
</feature>
<feature type="domain" description="ABC transporter" evidence="11">
    <location>
        <begin position="728"/>
        <end position="970"/>
    </location>
</feature>
<keyword evidence="13" id="KW-1185">Reference proteome</keyword>
<dbReference type="Pfam" id="PF19055">
    <property type="entry name" value="ABC2_membrane_7"/>
    <property type="match status" value="1"/>
</dbReference>
<dbReference type="GO" id="GO:0140359">
    <property type="term" value="F:ABC-type transporter activity"/>
    <property type="evidence" value="ECO:0007669"/>
    <property type="project" value="InterPro"/>
</dbReference>
<dbReference type="EMBL" id="JABCRI010000011">
    <property type="protein sequence ID" value="KAF8397719.1"/>
    <property type="molecule type" value="Genomic_DNA"/>
</dbReference>
<proteinExistence type="inferred from homology"/>
<dbReference type="PROSITE" id="PS00211">
    <property type="entry name" value="ABC_TRANSPORTER_1"/>
    <property type="match status" value="1"/>
</dbReference>
<evidence type="ECO:0000256" key="6">
    <source>
        <dbReference type="ARBA" id="ARBA00022840"/>
    </source>
</evidence>
<dbReference type="CDD" id="cd03213">
    <property type="entry name" value="ABCG_EPDR"/>
    <property type="match status" value="1"/>
</dbReference>
<sequence length="1336" mass="148600">MGIHTWKKFKEDLRVANDEMAIKEEFSVFRIAFKTFMSNLIEDDLNGEQDATVVEDAKNDKTQDADAIENTRFLLPNYGDDVTTKCEKDRINVYIREMGKAVDYAFGKVVRASNGERSFMEWMIQLAPEIGVTLPSLDRVGGLFLNTRLVELSLIDMNRDRVSVVWVPSVFILIVVLLSLSPRIRCQDEGDYGQTGNPAILPLFTELVYSRLSNLTAIFRVEIAKHLSFCIKDVETDWDGAFNFTSNLDFLSSCVRKTKGDLTQRLCTAADIKFYFSSFFESGPKSSNYLKPNKNCNLTSWAPGCEPGWACSVGPNQKTDLKNSKDIPARTRDCQACCEGFFCPHGITCMIRLTLSMDVDNSAFRWYRYRKSIWELVRVADMKGWMGLAEAQSFPRPGPTWEFGLRIFAADLHQPRSSCPLGSYCPRAKLNKTTGICDPYSYQLPPGRPNHTCGGADIWADVGSSSDVFCSAGSYCPTTTKKVPCSTGHYCRRGSISEKRCFKLTSCDPKSANQNIHAYGIMLIAALSTLLLIIYNCSDQVLTTRERRQAKSREAAARSARETAQARERWKSAKDVAKKGAIQLSRTFSRRKSVRQPEQQKVLGQAKPGTDAALLPPMIPSTSSASQQSSAASKAKKKEPSNLTKMMDALEDDPDSHEGFNLEIGDKNIKKNMPKGKQIHTHSQIFKYAYGQLEKEKALQQQNKNLTFSGVISMATDTEIRTRPVIEVAFKDLTLTLKGKNRHLLRCVTGKIMPGRVSAVMGPSGAGKTTFLSALAGKATGCTMTGSILINGKIESIFSYKKIIGFVPQDDIVHGNLTVEENLWFSARCRLSADLPKPDKVLVVERVIESLGLQAVRDSLVGTVEKRGISGGQRKRVNVGLEMVMEPSLLILDEPTSGLDSSSSHLLLRALRREALEGVNICMVVHQPSYTLFKMFDDLILLAKGGLTAYHGSVKKVEEYFAGIGINVPERVNPPDHFIDILEGIVKPTTSSGVSYTQLPIRWMLHNRYPIPPDMQQSAAGIAMTSTGVNPSNGTNPAPAGTEEQSFAGDLWQDVKCTVELKRDHIQHNFLKSNDLSDRITPGVFRQYRYCLGRVGKQRLREARIQAVDYLILLLAGACLGTLAKVSDETFGALGYTYTVIAVSLLCKIAALRSFSLDKLHYWRESASGMSSLAYFLSKDTIDHFNTLIKPLVYLSMFYFFNNPRSSFTDNYIILVCLVYCVTGIAYALAIFLEPGPAQLWSVLLPVVLTLIATQQKTSGIVKFLANLCYTKWALEAFVIANAERYSGVWLITRCGSLMENGYDLHDWGLCIFVLILTGMIGRSVAFFCMVTFQKK</sequence>
<feature type="transmembrane region" description="Helical" evidence="10">
    <location>
        <begin position="1136"/>
        <end position="1155"/>
    </location>
</feature>
<organism evidence="12 13">
    <name type="scientific">Tetracentron sinense</name>
    <name type="common">Spur-leaf</name>
    <dbReference type="NCBI Taxonomy" id="13715"/>
    <lineage>
        <taxon>Eukaryota</taxon>
        <taxon>Viridiplantae</taxon>
        <taxon>Streptophyta</taxon>
        <taxon>Embryophyta</taxon>
        <taxon>Tracheophyta</taxon>
        <taxon>Spermatophyta</taxon>
        <taxon>Magnoliopsida</taxon>
        <taxon>Trochodendrales</taxon>
        <taxon>Trochodendraceae</taxon>
        <taxon>Tetracentron</taxon>
    </lineage>
</organism>
<comment type="caution">
    <text evidence="12">The sequence shown here is derived from an EMBL/GenBank/DDBJ whole genome shotgun (WGS) entry which is preliminary data.</text>
</comment>
<dbReference type="InterPro" id="IPR050352">
    <property type="entry name" value="ABCG_transporters"/>
</dbReference>
<dbReference type="InterPro" id="IPR003593">
    <property type="entry name" value="AAA+_ATPase"/>
</dbReference>
<comment type="subcellular location">
    <subcellularLocation>
        <location evidence="1">Membrane</location>
        <topology evidence="1">Multi-pass membrane protein</topology>
    </subcellularLocation>
</comment>
<accession>A0A834YXM6</accession>
<evidence type="ECO:0000256" key="5">
    <source>
        <dbReference type="ARBA" id="ARBA00022741"/>
    </source>
</evidence>
<evidence type="ECO:0000313" key="12">
    <source>
        <dbReference type="EMBL" id="KAF8397719.1"/>
    </source>
</evidence>
<dbReference type="SUPFAM" id="SSF52540">
    <property type="entry name" value="P-loop containing nucleoside triphosphate hydrolases"/>
    <property type="match status" value="1"/>
</dbReference>
<dbReference type="InterPro" id="IPR017871">
    <property type="entry name" value="ABC_transporter-like_CS"/>
</dbReference>